<dbReference type="InterPro" id="IPR011118">
    <property type="entry name" value="Tannase/feruloyl_esterase"/>
</dbReference>
<gene>
    <name evidence="11" type="ORF">B9Z65_2833</name>
</gene>
<dbReference type="GO" id="GO:0046872">
    <property type="term" value="F:metal ion binding"/>
    <property type="evidence" value="ECO:0007669"/>
    <property type="project" value="UniProtKB-KW"/>
</dbReference>
<keyword evidence="3" id="KW-0858">Xylan degradation</keyword>
<dbReference type="Proteomes" id="UP000243723">
    <property type="component" value="Unassembled WGS sequence"/>
</dbReference>
<dbReference type="OrthoDB" id="3039123at2759"/>
<organism evidence="11 12">
    <name type="scientific">Elsinoe australis</name>
    <dbReference type="NCBI Taxonomy" id="40998"/>
    <lineage>
        <taxon>Eukaryota</taxon>
        <taxon>Fungi</taxon>
        <taxon>Dikarya</taxon>
        <taxon>Ascomycota</taxon>
        <taxon>Pezizomycotina</taxon>
        <taxon>Dothideomycetes</taxon>
        <taxon>Dothideomycetidae</taxon>
        <taxon>Myriangiales</taxon>
        <taxon>Elsinoaceae</taxon>
        <taxon>Elsinoe</taxon>
    </lineage>
</organism>
<dbReference type="InterPro" id="IPR029058">
    <property type="entry name" value="AB_hydrolase_fold"/>
</dbReference>
<keyword evidence="8" id="KW-1015">Disulfide bond</keyword>
<comment type="caution">
    <text evidence="11">The sequence shown here is derived from an EMBL/GenBank/DDBJ whole genome shotgun (WGS) entry which is preliminary data.</text>
</comment>
<dbReference type="AlphaFoldDB" id="A0A2P8A4P9"/>
<evidence type="ECO:0000256" key="4">
    <source>
        <dbReference type="ARBA" id="ARBA00022723"/>
    </source>
</evidence>
<evidence type="ECO:0000256" key="10">
    <source>
        <dbReference type="RuleBase" id="RU361238"/>
    </source>
</evidence>
<dbReference type="GO" id="GO:0030600">
    <property type="term" value="F:feruloyl esterase activity"/>
    <property type="evidence" value="ECO:0007669"/>
    <property type="project" value="UniProtKB-EC"/>
</dbReference>
<evidence type="ECO:0000256" key="1">
    <source>
        <dbReference type="ARBA" id="ARBA00006249"/>
    </source>
</evidence>
<evidence type="ECO:0000256" key="5">
    <source>
        <dbReference type="ARBA" id="ARBA00022729"/>
    </source>
</evidence>
<evidence type="ECO:0000256" key="3">
    <source>
        <dbReference type="ARBA" id="ARBA00022651"/>
    </source>
</evidence>
<protein>
    <recommendedName>
        <fullName evidence="10">Carboxylic ester hydrolase</fullName>
        <ecNumber evidence="10">3.1.1.-</ecNumber>
    </recommendedName>
</protein>
<evidence type="ECO:0000313" key="11">
    <source>
        <dbReference type="EMBL" id="PSK55444.1"/>
    </source>
</evidence>
<dbReference type="PANTHER" id="PTHR33938">
    <property type="entry name" value="FERULOYL ESTERASE B-RELATED"/>
    <property type="match status" value="1"/>
</dbReference>
<keyword evidence="6 10" id="KW-0378">Hydrolase</keyword>
<evidence type="ECO:0000256" key="2">
    <source>
        <dbReference type="ARBA" id="ARBA00022487"/>
    </source>
</evidence>
<keyword evidence="4" id="KW-0479">Metal-binding</keyword>
<evidence type="ECO:0000256" key="6">
    <source>
        <dbReference type="ARBA" id="ARBA00022801"/>
    </source>
</evidence>
<dbReference type="PANTHER" id="PTHR33938:SF15">
    <property type="entry name" value="FERULOYL ESTERASE B-RELATED"/>
    <property type="match status" value="1"/>
</dbReference>
<keyword evidence="3" id="KW-0624">Polysaccharide degradation</keyword>
<evidence type="ECO:0000256" key="8">
    <source>
        <dbReference type="ARBA" id="ARBA00023157"/>
    </source>
</evidence>
<dbReference type="SUPFAM" id="SSF53474">
    <property type="entry name" value="alpha/beta-Hydrolases"/>
    <property type="match status" value="1"/>
</dbReference>
<keyword evidence="3" id="KW-0119">Carbohydrate metabolism</keyword>
<keyword evidence="7" id="KW-0106">Calcium</keyword>
<evidence type="ECO:0000256" key="7">
    <source>
        <dbReference type="ARBA" id="ARBA00022837"/>
    </source>
</evidence>
<evidence type="ECO:0000313" key="12">
    <source>
        <dbReference type="Proteomes" id="UP000243723"/>
    </source>
</evidence>
<dbReference type="EMBL" id="NHZQ01000067">
    <property type="protein sequence ID" value="PSK55444.1"/>
    <property type="molecule type" value="Genomic_DNA"/>
</dbReference>
<sequence>MCVRKAIGLTLLQGLGGVLCTQPGADACSGLSQSLALPNTTVYSTTFVSAGTNLTITNNPVGCNRPSQVADVDVCRVSMLYETGPTSNVTLEVWLPFNWTGRFLGVGNGGLGGCIYYEDINYGALHGFATIGSNNGHDGNTGLPFYNNPGVVEDFAYRAIHSEAVIGKQVVEAFYGREADKSYYLGCSTGGRQGFKEAQSFPEDFDGIVAGAPAFAWNDLLYWSGLFLNKTGNATSPKFLTSAQWDLVYADILAQCDGRVDGVADTVIEDPDLCPYRPEALICGAGNSTSNGTANCLTSTQVETVRNVFSSVYGPQGQLIFPRPQPGANATARVFNGLPYAYASDWFRYVVYNDTTWDVATIDLSDWQAATDLNPFNIQTFEGDLSAVRDRGSKIIHYHGLQDDLISSENSARYYAHVSQTMGATYAELDEFYRYFRISGLGHCNSGTGANFIGNRNATDAGYAPESNVLAAIVAWVEDGEAPESILGTKYTTGANGTMTMDYQRRHCKYPARNTWDRQGDPKDPDSWECL</sequence>
<keyword evidence="5 10" id="KW-0732">Signal</keyword>
<dbReference type="Pfam" id="PF07519">
    <property type="entry name" value="Tannase"/>
    <property type="match status" value="2"/>
</dbReference>
<keyword evidence="2" id="KW-0719">Serine esterase</keyword>
<comment type="catalytic activity">
    <reaction evidence="9">
        <text>feruloyl-polysaccharide + H2O = ferulate + polysaccharide.</text>
        <dbReference type="EC" id="3.1.1.73"/>
    </reaction>
</comment>
<dbReference type="EC" id="3.1.1.-" evidence="10"/>
<proteinExistence type="inferred from homology"/>
<accession>A0A2P8A4P9</accession>
<comment type="similarity">
    <text evidence="1 10">Belongs to the tannase family.</text>
</comment>
<feature type="chain" id="PRO_5015023667" description="Carboxylic ester hydrolase" evidence="10">
    <location>
        <begin position="21"/>
        <end position="531"/>
    </location>
</feature>
<feature type="signal peptide" evidence="10">
    <location>
        <begin position="1"/>
        <end position="20"/>
    </location>
</feature>
<name>A0A2P8A4P9_9PEZI</name>
<dbReference type="GO" id="GO:0045493">
    <property type="term" value="P:xylan catabolic process"/>
    <property type="evidence" value="ECO:0007669"/>
    <property type="project" value="UniProtKB-KW"/>
</dbReference>
<reference evidence="11 12" key="1">
    <citation type="submission" date="2017-05" db="EMBL/GenBank/DDBJ databases">
        <title>Draft genome sequence of Elsinoe australis.</title>
        <authorList>
            <person name="Cheng Q."/>
        </authorList>
    </citation>
    <scope>NUCLEOTIDE SEQUENCE [LARGE SCALE GENOMIC DNA]</scope>
    <source>
        <strain evidence="11 12">NL1</strain>
    </source>
</reference>
<evidence type="ECO:0000256" key="9">
    <source>
        <dbReference type="ARBA" id="ARBA00034075"/>
    </source>
</evidence>
<keyword evidence="12" id="KW-1185">Reference proteome</keyword>